<organism evidence="1 2">
    <name type="scientific">Trifolium medium</name>
    <dbReference type="NCBI Taxonomy" id="97028"/>
    <lineage>
        <taxon>Eukaryota</taxon>
        <taxon>Viridiplantae</taxon>
        <taxon>Streptophyta</taxon>
        <taxon>Embryophyta</taxon>
        <taxon>Tracheophyta</taxon>
        <taxon>Spermatophyta</taxon>
        <taxon>Magnoliopsida</taxon>
        <taxon>eudicotyledons</taxon>
        <taxon>Gunneridae</taxon>
        <taxon>Pentapetalae</taxon>
        <taxon>rosids</taxon>
        <taxon>fabids</taxon>
        <taxon>Fabales</taxon>
        <taxon>Fabaceae</taxon>
        <taxon>Papilionoideae</taxon>
        <taxon>50 kb inversion clade</taxon>
        <taxon>NPAAA clade</taxon>
        <taxon>Hologalegina</taxon>
        <taxon>IRL clade</taxon>
        <taxon>Trifolieae</taxon>
        <taxon>Trifolium</taxon>
    </lineage>
</organism>
<reference evidence="1 2" key="1">
    <citation type="journal article" date="2018" name="Front. Plant Sci.">
        <title>Red Clover (Trifolium pratense) and Zigzag Clover (T. medium) - A Picture of Genomic Similarities and Differences.</title>
        <authorList>
            <person name="Dluhosova J."/>
            <person name="Istvanek J."/>
            <person name="Nedelnik J."/>
            <person name="Repkova J."/>
        </authorList>
    </citation>
    <scope>NUCLEOTIDE SEQUENCE [LARGE SCALE GENOMIC DNA]</scope>
    <source>
        <strain evidence="2">cv. 10/8</strain>
        <tissue evidence="1">Leaf</tissue>
    </source>
</reference>
<dbReference type="Proteomes" id="UP000265520">
    <property type="component" value="Unassembled WGS sequence"/>
</dbReference>
<keyword evidence="2" id="KW-1185">Reference proteome</keyword>
<name>A0A392QRV3_9FABA</name>
<proteinExistence type="predicted"/>
<accession>A0A392QRV3</accession>
<dbReference type="AlphaFoldDB" id="A0A392QRV3"/>
<sequence>MWDFLTMGKTKHISFRNSLKLDVPSLNLIMESLKLTMMSAVFQNFSVRRLHVAVHSYNYTSVDACQPGTSIPSLLKCRTATDSSYYLIVFNHRIRLRGV</sequence>
<dbReference type="EMBL" id="LXQA010152781">
    <property type="protein sequence ID" value="MCI26360.1"/>
    <property type="molecule type" value="Genomic_DNA"/>
</dbReference>
<comment type="caution">
    <text evidence="1">The sequence shown here is derived from an EMBL/GenBank/DDBJ whole genome shotgun (WGS) entry which is preliminary data.</text>
</comment>
<protein>
    <submittedName>
        <fullName evidence="1">Disease resistance protein</fullName>
    </submittedName>
</protein>
<evidence type="ECO:0000313" key="1">
    <source>
        <dbReference type="EMBL" id="MCI26360.1"/>
    </source>
</evidence>
<evidence type="ECO:0000313" key="2">
    <source>
        <dbReference type="Proteomes" id="UP000265520"/>
    </source>
</evidence>